<keyword evidence="1" id="KW-1185">Reference proteome</keyword>
<proteinExistence type="predicted"/>
<reference evidence="2" key="1">
    <citation type="submission" date="2017-02" db="UniProtKB">
        <authorList>
            <consortium name="WormBaseParasite"/>
        </authorList>
    </citation>
    <scope>IDENTIFICATION</scope>
</reference>
<accession>A0A0N5B136</accession>
<name>A0A0N5B136_9BILA</name>
<dbReference type="AlphaFoldDB" id="A0A0N5B136"/>
<evidence type="ECO:0000313" key="1">
    <source>
        <dbReference type="Proteomes" id="UP000046393"/>
    </source>
</evidence>
<organism evidence="1 2">
    <name type="scientific">Syphacia muris</name>
    <dbReference type="NCBI Taxonomy" id="451379"/>
    <lineage>
        <taxon>Eukaryota</taxon>
        <taxon>Metazoa</taxon>
        <taxon>Ecdysozoa</taxon>
        <taxon>Nematoda</taxon>
        <taxon>Chromadorea</taxon>
        <taxon>Rhabditida</taxon>
        <taxon>Spirurina</taxon>
        <taxon>Oxyuridomorpha</taxon>
        <taxon>Oxyuroidea</taxon>
        <taxon>Oxyuridae</taxon>
        <taxon>Syphacia</taxon>
    </lineage>
</organism>
<evidence type="ECO:0000313" key="2">
    <source>
        <dbReference type="WBParaSite" id="SMUV_0001098801-mRNA-1"/>
    </source>
</evidence>
<sequence>MQRILLTIIIALSLTVSTIVIICSLDGITVCTTTFDNSLRFQVYKDYCVLPYLLRNQFENNLTIYDRITLTFHLSNSYLDRRIIEQVQAWDGPITLTIIIDSNDVFANIRDVEAR</sequence>
<dbReference type="WBParaSite" id="SMUV_0001098801-mRNA-1">
    <property type="protein sequence ID" value="SMUV_0001098801-mRNA-1"/>
    <property type="gene ID" value="SMUV_0001098801"/>
</dbReference>
<dbReference type="Proteomes" id="UP000046393">
    <property type="component" value="Unplaced"/>
</dbReference>
<protein>
    <submittedName>
        <fullName evidence="2">Neurotransmitter-gated ion-channel ligand-binding domain-containing protein</fullName>
    </submittedName>
</protein>